<proteinExistence type="predicted"/>
<organism evidence="3 4">
    <name type="scientific">Pseudomonas aestuarii</name>
    <dbReference type="NCBI Taxonomy" id="3018340"/>
    <lineage>
        <taxon>Bacteria</taxon>
        <taxon>Pseudomonadati</taxon>
        <taxon>Pseudomonadota</taxon>
        <taxon>Gammaproteobacteria</taxon>
        <taxon>Pseudomonadales</taxon>
        <taxon>Pseudomonadaceae</taxon>
        <taxon>Pseudomonas</taxon>
    </lineage>
</organism>
<sequence>MSLRYFAVLSCCVLLAACSKVNQDNYSKLKSGMTKPEVEQLLGAPSECAGALGLTSCTWGDEKSFVSVQFAGDKVVMFSGKGLK</sequence>
<gene>
    <name evidence="3" type="primary">bamE</name>
    <name evidence="3" type="ORF">PH586_00215</name>
</gene>
<feature type="chain" id="PRO_5045447451" evidence="2">
    <location>
        <begin position="17"/>
        <end position="84"/>
    </location>
</feature>
<keyword evidence="4" id="KW-1185">Reference proteome</keyword>
<dbReference type="PROSITE" id="PS51257">
    <property type="entry name" value="PROKAR_LIPOPROTEIN"/>
    <property type="match status" value="1"/>
</dbReference>
<dbReference type="InterPro" id="IPR037873">
    <property type="entry name" value="BamE-like"/>
</dbReference>
<protein>
    <submittedName>
        <fullName evidence="3">Outer membrane protein assembly factor BamE</fullName>
    </submittedName>
</protein>
<dbReference type="Proteomes" id="UP001212042">
    <property type="component" value="Unassembled WGS sequence"/>
</dbReference>
<evidence type="ECO:0000313" key="3">
    <source>
        <dbReference type="EMBL" id="MDA7084809.1"/>
    </source>
</evidence>
<reference evidence="3 4" key="1">
    <citation type="submission" date="2023-01" db="EMBL/GenBank/DDBJ databases">
        <title>Pseudomonas SA3-5T sp. nov., isolated from tidal flat sediment.</title>
        <authorList>
            <person name="Kim H.S."/>
            <person name="Kim J.-S."/>
            <person name="Suh M.K."/>
            <person name="Eom M.K."/>
            <person name="Lee J.-S."/>
        </authorList>
    </citation>
    <scope>NUCLEOTIDE SEQUENCE [LARGE SCALE GENOMIC DNA]</scope>
    <source>
        <strain evidence="3 4">SA3-5</strain>
    </source>
</reference>
<feature type="signal peptide" evidence="2">
    <location>
        <begin position="1"/>
        <end position="16"/>
    </location>
</feature>
<evidence type="ECO:0000256" key="2">
    <source>
        <dbReference type="SAM" id="SignalP"/>
    </source>
</evidence>
<dbReference type="RefSeq" id="WP_271345758.1">
    <property type="nucleotide sequence ID" value="NZ_JAQJZJ010000001.1"/>
</dbReference>
<keyword evidence="1 2" id="KW-0732">Signal</keyword>
<evidence type="ECO:0000256" key="1">
    <source>
        <dbReference type="ARBA" id="ARBA00022729"/>
    </source>
</evidence>
<evidence type="ECO:0000313" key="4">
    <source>
        <dbReference type="Proteomes" id="UP001212042"/>
    </source>
</evidence>
<name>A0ABT4X8U8_9PSED</name>
<dbReference type="EMBL" id="JAQJZJ010000001">
    <property type="protein sequence ID" value="MDA7084809.1"/>
    <property type="molecule type" value="Genomic_DNA"/>
</dbReference>
<accession>A0ABT4X8U8</accession>
<comment type="caution">
    <text evidence="3">The sequence shown here is derived from an EMBL/GenBank/DDBJ whole genome shotgun (WGS) entry which is preliminary data.</text>
</comment>
<dbReference type="Gene3D" id="3.30.1450.10">
    <property type="match status" value="1"/>
</dbReference>